<evidence type="ECO:0000313" key="2">
    <source>
        <dbReference type="EMBL" id="SNS18119.1"/>
    </source>
</evidence>
<keyword evidence="3" id="KW-1185">Reference proteome</keyword>
<organism evidence="2 3">
    <name type="scientific">Edaphosphingomonas laterariae</name>
    <dbReference type="NCBI Taxonomy" id="861865"/>
    <lineage>
        <taxon>Bacteria</taxon>
        <taxon>Pseudomonadati</taxon>
        <taxon>Pseudomonadota</taxon>
        <taxon>Alphaproteobacteria</taxon>
        <taxon>Sphingomonadales</taxon>
        <taxon>Rhizorhabdaceae</taxon>
        <taxon>Edaphosphingomonas</taxon>
    </lineage>
</organism>
<reference evidence="3" key="1">
    <citation type="submission" date="2017-06" db="EMBL/GenBank/DDBJ databases">
        <authorList>
            <person name="Varghese N."/>
            <person name="Submissions S."/>
        </authorList>
    </citation>
    <scope>NUCLEOTIDE SEQUENCE [LARGE SCALE GENOMIC DNA]</scope>
    <source>
        <strain evidence="3">LNB2</strain>
    </source>
</reference>
<gene>
    <name evidence="2" type="ORF">SAMN06295912_102143</name>
</gene>
<feature type="chain" id="PRO_5013280518" evidence="1">
    <location>
        <begin position="31"/>
        <end position="134"/>
    </location>
</feature>
<dbReference type="AlphaFoldDB" id="A0A239CDU1"/>
<dbReference type="InterPro" id="IPR030972">
    <property type="entry name" value="UrcA_uranyl"/>
</dbReference>
<feature type="signal peptide" evidence="1">
    <location>
        <begin position="1"/>
        <end position="30"/>
    </location>
</feature>
<name>A0A239CDU1_9SPHN</name>
<dbReference type="NCBIfam" id="TIGR04433">
    <property type="entry name" value="UrcA_uranyl"/>
    <property type="match status" value="1"/>
</dbReference>
<proteinExistence type="predicted"/>
<protein>
    <submittedName>
        <fullName evidence="2">UrcA family protein</fullName>
    </submittedName>
</protein>
<evidence type="ECO:0000256" key="1">
    <source>
        <dbReference type="SAM" id="SignalP"/>
    </source>
</evidence>
<dbReference type="OrthoDB" id="7596673at2"/>
<dbReference type="Proteomes" id="UP000198281">
    <property type="component" value="Unassembled WGS sequence"/>
</dbReference>
<dbReference type="EMBL" id="FZOS01000002">
    <property type="protein sequence ID" value="SNS18119.1"/>
    <property type="molecule type" value="Genomic_DNA"/>
</dbReference>
<sequence>MTRHPFLIPASMACISIAAVGAASMAPALAEPPVTTIMAAPDGTRNVRISYRDLDLASADGQKALAARVRKAGRVACDADDAVSSFDPARRACVHDAYAGARPQMAAAIARARTSDLAMQTMAISFGIRSADRR</sequence>
<dbReference type="RefSeq" id="WP_089218148.1">
    <property type="nucleotide sequence ID" value="NZ_FZOS01000002.1"/>
</dbReference>
<accession>A0A239CDU1</accession>
<evidence type="ECO:0000313" key="3">
    <source>
        <dbReference type="Proteomes" id="UP000198281"/>
    </source>
</evidence>
<keyword evidence="1" id="KW-0732">Signal</keyword>